<dbReference type="InterPro" id="IPR016035">
    <property type="entry name" value="Acyl_Trfase/lysoPLipase"/>
</dbReference>
<dbReference type="Gene3D" id="3.30.70.3290">
    <property type="match status" value="1"/>
</dbReference>
<dbReference type="InterPro" id="IPR001227">
    <property type="entry name" value="Ac_transferase_dom_sf"/>
</dbReference>
<organism evidence="2 3">
    <name type="scientific">Pogonomyrmex barbatus</name>
    <name type="common">red harvester ant</name>
    <dbReference type="NCBI Taxonomy" id="144034"/>
    <lineage>
        <taxon>Eukaryota</taxon>
        <taxon>Metazoa</taxon>
        <taxon>Ecdysozoa</taxon>
        <taxon>Arthropoda</taxon>
        <taxon>Hexapoda</taxon>
        <taxon>Insecta</taxon>
        <taxon>Pterygota</taxon>
        <taxon>Neoptera</taxon>
        <taxon>Endopterygota</taxon>
        <taxon>Hymenoptera</taxon>
        <taxon>Apocrita</taxon>
        <taxon>Aculeata</taxon>
        <taxon>Formicoidea</taxon>
        <taxon>Formicidae</taxon>
        <taxon>Myrmicinae</taxon>
        <taxon>Pogonomyrmex</taxon>
    </lineage>
</organism>
<dbReference type="GeneID" id="105433201"/>
<dbReference type="InterPro" id="IPR016036">
    <property type="entry name" value="Malonyl_transacylase_ACP-bd"/>
</dbReference>
<sequence>MEQTILSAYFIGVACTDKKIIRCSMAVINLDYEYLKNICPTDIDIICRNNPYNNVVSGPAKSIQKFITSLRNNNIKVKEICCNIPYHSPYISSVQTQLLLKLNKIIPQPKQRSSKWISTSIHRTDWSTSASKLSSAEYHTNSILSTVLFEQATHLIQNNAITIEIGPDSILQDILNEVLHAEVTNIMLTQHTRQDTEVILRGIGKLYNCGLQPQIANLYPPVEFPVSRGTPMISPLIRYVVLLSL</sequence>
<dbReference type="GO" id="GO:0004312">
    <property type="term" value="F:fatty acid synthase activity"/>
    <property type="evidence" value="ECO:0007669"/>
    <property type="project" value="TreeGrafter"/>
</dbReference>
<reference evidence="3" key="1">
    <citation type="submission" date="2025-08" db="UniProtKB">
        <authorList>
            <consortium name="RefSeq"/>
        </authorList>
    </citation>
    <scope>IDENTIFICATION</scope>
</reference>
<dbReference type="PANTHER" id="PTHR43775:SF23">
    <property type="entry name" value="FATTY ACID SYNTHASE 3"/>
    <property type="match status" value="1"/>
</dbReference>
<dbReference type="InterPro" id="IPR014043">
    <property type="entry name" value="Acyl_transferase_dom"/>
</dbReference>
<dbReference type="GO" id="GO:0006633">
    <property type="term" value="P:fatty acid biosynthetic process"/>
    <property type="evidence" value="ECO:0007669"/>
    <property type="project" value="UniProtKB-UniPathway"/>
</dbReference>
<accession>A0A6I9X280</accession>
<evidence type="ECO:0000259" key="1">
    <source>
        <dbReference type="Pfam" id="PF00698"/>
    </source>
</evidence>
<feature type="domain" description="Malonyl-CoA:ACP transacylase (MAT)" evidence="1">
    <location>
        <begin position="22"/>
        <end position="191"/>
    </location>
</feature>
<name>A0A6I9X280_9HYME</name>
<dbReference type="RefSeq" id="XP_011646675.1">
    <property type="nucleotide sequence ID" value="XM_011648373.2"/>
</dbReference>
<dbReference type="Proteomes" id="UP000504615">
    <property type="component" value="Unplaced"/>
</dbReference>
<dbReference type="InterPro" id="IPR050091">
    <property type="entry name" value="PKS_NRPS_Biosynth_Enz"/>
</dbReference>
<dbReference type="AlphaFoldDB" id="A0A6I9X280"/>
<dbReference type="SUPFAM" id="SSF52151">
    <property type="entry name" value="FabD/lysophospholipase-like"/>
    <property type="match status" value="1"/>
</dbReference>
<dbReference type="KEGG" id="pbar:105433201"/>
<dbReference type="Pfam" id="PF00698">
    <property type="entry name" value="Acyl_transf_1"/>
    <property type="match status" value="1"/>
</dbReference>
<dbReference type="Gene3D" id="3.40.366.10">
    <property type="entry name" value="Malonyl-Coenzyme A Acyl Carrier Protein, domain 2"/>
    <property type="match status" value="1"/>
</dbReference>
<keyword evidence="2" id="KW-1185">Reference proteome</keyword>
<protein>
    <submittedName>
        <fullName evidence="3">Fatty acid synthase-like</fullName>
    </submittedName>
</protein>
<gene>
    <name evidence="3" type="primary">LOC105433201</name>
</gene>
<proteinExistence type="predicted"/>
<evidence type="ECO:0000313" key="2">
    <source>
        <dbReference type="Proteomes" id="UP000504615"/>
    </source>
</evidence>
<dbReference type="SUPFAM" id="SSF55048">
    <property type="entry name" value="Probable ACP-binding domain of malonyl-CoA ACP transacylase"/>
    <property type="match status" value="1"/>
</dbReference>
<dbReference type="UniPathway" id="UPA00094"/>
<dbReference type="OrthoDB" id="329835at2759"/>
<evidence type="ECO:0000313" key="3">
    <source>
        <dbReference type="RefSeq" id="XP_011646675.1"/>
    </source>
</evidence>
<dbReference type="PANTHER" id="PTHR43775">
    <property type="entry name" value="FATTY ACID SYNTHASE"/>
    <property type="match status" value="1"/>
</dbReference>